<keyword evidence="2" id="KW-0812">Transmembrane</keyword>
<comment type="caution">
    <text evidence="3">The sequence shown here is derived from an EMBL/GenBank/DDBJ whole genome shotgun (WGS) entry which is preliminary data.</text>
</comment>
<name>A0ABV5IRL6_9ACTN</name>
<evidence type="ECO:0000256" key="2">
    <source>
        <dbReference type="SAM" id="Phobius"/>
    </source>
</evidence>
<feature type="compositionally biased region" description="Pro residues" evidence="1">
    <location>
        <begin position="8"/>
        <end position="23"/>
    </location>
</feature>
<feature type="region of interest" description="Disordered" evidence="1">
    <location>
        <begin position="1"/>
        <end position="39"/>
    </location>
</feature>
<dbReference type="RefSeq" id="WP_229824959.1">
    <property type="nucleotide sequence ID" value="NZ_BMRC01000035.1"/>
</dbReference>
<sequence length="193" mass="19822">MGKVPDPADGPRPPTDGPRPPTDGPWSPADGSRPSADGEHRDYAGAVYGSLLAASVVAGAATLGRFPRLEMIILLLGTSVVFWAAHVHARLFGARTVFKVTSVAEVRKACAEEWPIVTAAVPPAIAVAVGPLLGLDPHGTLWLALAVAVVGQVGWAAAAAVEIGASLRVVLVTSLVNLLLGLVIVVLKAAFQH</sequence>
<proteinExistence type="predicted"/>
<keyword evidence="4" id="KW-1185">Reference proteome</keyword>
<evidence type="ECO:0000313" key="4">
    <source>
        <dbReference type="Proteomes" id="UP001589647"/>
    </source>
</evidence>
<reference evidence="3 4" key="1">
    <citation type="submission" date="2024-09" db="EMBL/GenBank/DDBJ databases">
        <authorList>
            <person name="Sun Q."/>
            <person name="Mori K."/>
        </authorList>
    </citation>
    <scope>NUCLEOTIDE SEQUENCE [LARGE SCALE GENOMIC DNA]</scope>
    <source>
        <strain evidence="3 4">CCM 3426</strain>
    </source>
</reference>
<keyword evidence="2" id="KW-0472">Membrane</keyword>
<dbReference type="Proteomes" id="UP001589647">
    <property type="component" value="Unassembled WGS sequence"/>
</dbReference>
<feature type="transmembrane region" description="Helical" evidence="2">
    <location>
        <begin position="114"/>
        <end position="134"/>
    </location>
</feature>
<dbReference type="EMBL" id="JBHMEI010000046">
    <property type="protein sequence ID" value="MFB9207188.1"/>
    <property type="molecule type" value="Genomic_DNA"/>
</dbReference>
<organism evidence="3 4">
    <name type="scientific">Nonomuraea spiralis</name>
    <dbReference type="NCBI Taxonomy" id="46182"/>
    <lineage>
        <taxon>Bacteria</taxon>
        <taxon>Bacillati</taxon>
        <taxon>Actinomycetota</taxon>
        <taxon>Actinomycetes</taxon>
        <taxon>Streptosporangiales</taxon>
        <taxon>Streptosporangiaceae</taxon>
        <taxon>Nonomuraea</taxon>
    </lineage>
</organism>
<gene>
    <name evidence="3" type="ORF">ACFFV7_38780</name>
</gene>
<evidence type="ECO:0008006" key="5">
    <source>
        <dbReference type="Google" id="ProtNLM"/>
    </source>
</evidence>
<feature type="transmembrane region" description="Helical" evidence="2">
    <location>
        <begin position="43"/>
        <end position="64"/>
    </location>
</feature>
<feature type="transmembrane region" description="Helical" evidence="2">
    <location>
        <begin position="167"/>
        <end position="191"/>
    </location>
</feature>
<evidence type="ECO:0000256" key="1">
    <source>
        <dbReference type="SAM" id="MobiDB-lite"/>
    </source>
</evidence>
<feature type="transmembrane region" description="Helical" evidence="2">
    <location>
        <begin position="71"/>
        <end position="94"/>
    </location>
</feature>
<evidence type="ECO:0000313" key="3">
    <source>
        <dbReference type="EMBL" id="MFB9207188.1"/>
    </source>
</evidence>
<keyword evidence="2" id="KW-1133">Transmembrane helix</keyword>
<protein>
    <recommendedName>
        <fullName evidence="5">Integral membrane protein</fullName>
    </recommendedName>
</protein>
<accession>A0ABV5IRL6</accession>
<feature type="transmembrane region" description="Helical" evidence="2">
    <location>
        <begin position="141"/>
        <end position="161"/>
    </location>
</feature>